<dbReference type="Pfam" id="PF09835">
    <property type="entry name" value="DUF2062"/>
    <property type="match status" value="1"/>
</dbReference>
<reference evidence="3 4" key="1">
    <citation type="submission" date="2016-11" db="EMBL/GenBank/DDBJ databases">
        <authorList>
            <person name="Jaros S."/>
            <person name="Januszkiewicz K."/>
            <person name="Wedrychowicz H."/>
        </authorList>
    </citation>
    <scope>NUCLEOTIDE SEQUENCE [LARGE SCALE GENOMIC DNA]</scope>
    <source>
        <strain evidence="3 4">DSM 19436</strain>
    </source>
</reference>
<dbReference type="STRING" id="1122133.SAMN02745157_3489"/>
<feature type="domain" description="DUF2062" evidence="2">
    <location>
        <begin position="27"/>
        <end position="175"/>
    </location>
</feature>
<gene>
    <name evidence="3" type="ORF">SAMN02745157_3489</name>
</gene>
<feature type="transmembrane region" description="Helical" evidence="1">
    <location>
        <begin position="36"/>
        <end position="58"/>
    </location>
</feature>
<dbReference type="OrthoDB" id="7360463at2"/>
<evidence type="ECO:0000259" key="2">
    <source>
        <dbReference type="Pfam" id="PF09835"/>
    </source>
</evidence>
<dbReference type="PANTHER" id="PTHR40547">
    <property type="entry name" value="SLL0298 PROTEIN"/>
    <property type="match status" value="1"/>
</dbReference>
<evidence type="ECO:0000256" key="1">
    <source>
        <dbReference type="SAM" id="Phobius"/>
    </source>
</evidence>
<dbReference type="EMBL" id="FQUP01000003">
    <property type="protein sequence ID" value="SHG05982.1"/>
    <property type="molecule type" value="Genomic_DNA"/>
</dbReference>
<keyword evidence="1" id="KW-0472">Membrane</keyword>
<keyword evidence="1" id="KW-1133">Transmembrane helix</keyword>
<keyword evidence="1" id="KW-0812">Transmembrane</keyword>
<dbReference type="Proteomes" id="UP000184485">
    <property type="component" value="Unassembled WGS sequence"/>
</dbReference>
<organism evidence="3 4">
    <name type="scientific">Kaistia soli DSM 19436</name>
    <dbReference type="NCBI Taxonomy" id="1122133"/>
    <lineage>
        <taxon>Bacteria</taxon>
        <taxon>Pseudomonadati</taxon>
        <taxon>Pseudomonadota</taxon>
        <taxon>Alphaproteobacteria</taxon>
        <taxon>Hyphomicrobiales</taxon>
        <taxon>Kaistiaceae</taxon>
        <taxon>Kaistia</taxon>
    </lineage>
</organism>
<proteinExistence type="predicted"/>
<keyword evidence="4" id="KW-1185">Reference proteome</keyword>
<accession>A0A1M5GR74</accession>
<dbReference type="AlphaFoldDB" id="A0A1M5GR74"/>
<protein>
    <recommendedName>
        <fullName evidence="2">DUF2062 domain-containing protein</fullName>
    </recommendedName>
</protein>
<dbReference type="PANTHER" id="PTHR40547:SF1">
    <property type="entry name" value="SLL0298 PROTEIN"/>
    <property type="match status" value="1"/>
</dbReference>
<sequence length="190" mass="21454">MLFRRRHPLRLHQKLNHFLWPKRGWGRALRYYGKRLLRLSGTPHSIAAGFAVGVALAMTPFIGFHYLLCFVAAFLVRGNVLAAVLGTTIGNPLTFPFIWFATYETGNMVLGWFGLASHAKTAEELSHRLLTSSFHTIWPVIEPMLIGSIPLAIVAGGISYIAVFFAAEAFQTSRRERFAIRRRELHGSRF</sequence>
<dbReference type="RefSeq" id="WP_073055153.1">
    <property type="nucleotide sequence ID" value="NZ_FQUP01000003.1"/>
</dbReference>
<feature type="transmembrane region" description="Helical" evidence="1">
    <location>
        <begin position="144"/>
        <end position="167"/>
    </location>
</feature>
<evidence type="ECO:0000313" key="4">
    <source>
        <dbReference type="Proteomes" id="UP000184485"/>
    </source>
</evidence>
<dbReference type="InterPro" id="IPR018639">
    <property type="entry name" value="DUF2062"/>
</dbReference>
<name>A0A1M5GR74_9HYPH</name>
<evidence type="ECO:0000313" key="3">
    <source>
        <dbReference type="EMBL" id="SHG05982.1"/>
    </source>
</evidence>